<reference evidence="1 2" key="1">
    <citation type="submission" date="2019-01" db="EMBL/GenBank/DDBJ databases">
        <title>Draft genome sequence of Dictyobacter sp. Uno17.</title>
        <authorList>
            <person name="Wang C.M."/>
            <person name="Zheng Y."/>
            <person name="Sakai Y."/>
            <person name="Abe K."/>
            <person name="Yokota A."/>
            <person name="Yabe S."/>
        </authorList>
    </citation>
    <scope>NUCLEOTIDE SEQUENCE [LARGE SCALE GENOMIC DNA]</scope>
    <source>
        <strain evidence="1 2">Uno17</strain>
    </source>
</reference>
<accession>A0A5A5TFU1</accession>
<evidence type="ECO:0000313" key="1">
    <source>
        <dbReference type="EMBL" id="GCF10282.1"/>
    </source>
</evidence>
<comment type="caution">
    <text evidence="1">The sequence shown here is derived from an EMBL/GenBank/DDBJ whole genome shotgun (WGS) entry which is preliminary data.</text>
</comment>
<evidence type="ECO:0000313" key="2">
    <source>
        <dbReference type="Proteomes" id="UP000322530"/>
    </source>
</evidence>
<gene>
    <name evidence="1" type="ORF">KDI_38460</name>
</gene>
<dbReference type="AlphaFoldDB" id="A0A5A5TFU1"/>
<dbReference type="EMBL" id="BIXY01000066">
    <property type="protein sequence ID" value="GCF10282.1"/>
    <property type="molecule type" value="Genomic_DNA"/>
</dbReference>
<dbReference type="Proteomes" id="UP000322530">
    <property type="component" value="Unassembled WGS sequence"/>
</dbReference>
<proteinExistence type="predicted"/>
<organism evidence="1 2">
    <name type="scientific">Dictyobacter arantiisoli</name>
    <dbReference type="NCBI Taxonomy" id="2014874"/>
    <lineage>
        <taxon>Bacteria</taxon>
        <taxon>Bacillati</taxon>
        <taxon>Chloroflexota</taxon>
        <taxon>Ktedonobacteria</taxon>
        <taxon>Ktedonobacterales</taxon>
        <taxon>Dictyobacteraceae</taxon>
        <taxon>Dictyobacter</taxon>
    </lineage>
</organism>
<sequence length="72" mass="8430">MRDEARRRCGEDILHQLSVRASHWYEMHAFLHEAINAALSAWDYEQAALLIARSIEEHNFPDAIKVLINKTR</sequence>
<keyword evidence="2" id="KW-1185">Reference proteome</keyword>
<protein>
    <submittedName>
        <fullName evidence="1">Uncharacterized protein</fullName>
    </submittedName>
</protein>
<name>A0A5A5TFU1_9CHLR</name>